<evidence type="ECO:0000256" key="5">
    <source>
        <dbReference type="ARBA" id="ARBA00022692"/>
    </source>
</evidence>
<dbReference type="AlphaFoldDB" id="A0A401UGJ5"/>
<keyword evidence="10" id="KW-1185">Reference proteome</keyword>
<gene>
    <name evidence="9" type="ORF">Ctaglu_02470</name>
</gene>
<evidence type="ECO:0008006" key="11">
    <source>
        <dbReference type="Google" id="ProtNLM"/>
    </source>
</evidence>
<keyword evidence="4" id="KW-1003">Cell membrane</keyword>
<dbReference type="EMBL" id="BHYK01000001">
    <property type="protein sequence ID" value="GCD08624.1"/>
    <property type="molecule type" value="Genomic_DNA"/>
</dbReference>
<feature type="transmembrane region" description="Helical" evidence="8">
    <location>
        <begin position="153"/>
        <end position="177"/>
    </location>
</feature>
<evidence type="ECO:0000256" key="4">
    <source>
        <dbReference type="ARBA" id="ARBA00022475"/>
    </source>
</evidence>
<keyword evidence="3" id="KW-0813">Transport</keyword>
<evidence type="ECO:0000256" key="7">
    <source>
        <dbReference type="ARBA" id="ARBA00023136"/>
    </source>
</evidence>
<feature type="transmembrane region" description="Helical" evidence="8">
    <location>
        <begin position="37"/>
        <end position="63"/>
    </location>
</feature>
<feature type="transmembrane region" description="Helical" evidence="8">
    <location>
        <begin position="99"/>
        <end position="122"/>
    </location>
</feature>
<keyword evidence="6 8" id="KW-1133">Transmembrane helix</keyword>
<evidence type="ECO:0000313" key="9">
    <source>
        <dbReference type="EMBL" id="GCD08624.1"/>
    </source>
</evidence>
<reference evidence="9 10" key="1">
    <citation type="submission" date="2018-11" db="EMBL/GenBank/DDBJ databases">
        <title>Genome sequencing and assembly of Clostridium tagluense strain A121.</title>
        <authorList>
            <person name="Murakami T."/>
            <person name="Segawa T."/>
            <person name="Shcherbakova V.A."/>
            <person name="Mori H."/>
            <person name="Yoshimura Y."/>
        </authorList>
    </citation>
    <scope>NUCLEOTIDE SEQUENCE [LARGE SCALE GENOMIC DNA]</scope>
    <source>
        <strain evidence="9 10">A121</strain>
    </source>
</reference>
<dbReference type="PANTHER" id="PTHR21716">
    <property type="entry name" value="TRANSMEMBRANE PROTEIN"/>
    <property type="match status" value="1"/>
</dbReference>
<sequence length="246" mass="27367">MDKVQLLDKYGVTKYLEETASTFMSNLTRYLNTGINFAFLTAVGFTSSFMKFLLGFVVSLYLLKDKEILILNIKRLIYAIFKKENADSLLKFSKEANSIFSGFVIGKFIDSVIIGFICFVGLSILKMPYVALISLIVGVTNMIPYFGPLIGMVPAFFITLLDSPVKAFWVLLFIIILQQFDGLYLGPKILGKSVGLSPLLIILSILIGGGTFGVLGMFLAVPTMAIVILLAERFINRRLKEKDIKL</sequence>
<feature type="transmembrane region" description="Helical" evidence="8">
    <location>
        <begin position="189"/>
        <end position="208"/>
    </location>
</feature>
<protein>
    <recommendedName>
        <fullName evidence="11">AI-2E family transporter</fullName>
    </recommendedName>
</protein>
<comment type="similarity">
    <text evidence="2">Belongs to the autoinducer-2 exporter (AI-2E) (TC 2.A.86) family.</text>
</comment>
<feature type="transmembrane region" description="Helical" evidence="8">
    <location>
        <begin position="129"/>
        <end position="147"/>
    </location>
</feature>
<keyword evidence="7 8" id="KW-0472">Membrane</keyword>
<accession>A0A401UGJ5</accession>
<dbReference type="InterPro" id="IPR002549">
    <property type="entry name" value="AI-2E-like"/>
</dbReference>
<dbReference type="GO" id="GO:0055085">
    <property type="term" value="P:transmembrane transport"/>
    <property type="evidence" value="ECO:0007669"/>
    <property type="project" value="TreeGrafter"/>
</dbReference>
<evidence type="ECO:0000256" key="1">
    <source>
        <dbReference type="ARBA" id="ARBA00004651"/>
    </source>
</evidence>
<name>A0A401UGJ5_9CLOT</name>
<evidence type="ECO:0000256" key="3">
    <source>
        <dbReference type="ARBA" id="ARBA00022448"/>
    </source>
</evidence>
<keyword evidence="5 8" id="KW-0812">Transmembrane</keyword>
<dbReference type="Pfam" id="PF01594">
    <property type="entry name" value="AI-2E_transport"/>
    <property type="match status" value="1"/>
</dbReference>
<evidence type="ECO:0000256" key="8">
    <source>
        <dbReference type="SAM" id="Phobius"/>
    </source>
</evidence>
<proteinExistence type="inferred from homology"/>
<feature type="transmembrane region" description="Helical" evidence="8">
    <location>
        <begin position="214"/>
        <end position="235"/>
    </location>
</feature>
<dbReference type="PANTHER" id="PTHR21716:SF53">
    <property type="entry name" value="PERMEASE PERM-RELATED"/>
    <property type="match status" value="1"/>
</dbReference>
<dbReference type="GO" id="GO:0005886">
    <property type="term" value="C:plasma membrane"/>
    <property type="evidence" value="ECO:0007669"/>
    <property type="project" value="UniProtKB-SubCell"/>
</dbReference>
<evidence type="ECO:0000256" key="6">
    <source>
        <dbReference type="ARBA" id="ARBA00022989"/>
    </source>
</evidence>
<dbReference type="Proteomes" id="UP000287872">
    <property type="component" value="Unassembled WGS sequence"/>
</dbReference>
<evidence type="ECO:0000256" key="2">
    <source>
        <dbReference type="ARBA" id="ARBA00009773"/>
    </source>
</evidence>
<comment type="caution">
    <text evidence="9">The sequence shown here is derived from an EMBL/GenBank/DDBJ whole genome shotgun (WGS) entry which is preliminary data.</text>
</comment>
<evidence type="ECO:0000313" key="10">
    <source>
        <dbReference type="Proteomes" id="UP000287872"/>
    </source>
</evidence>
<comment type="subcellular location">
    <subcellularLocation>
        <location evidence="1">Cell membrane</location>
        <topology evidence="1">Multi-pass membrane protein</topology>
    </subcellularLocation>
</comment>
<organism evidence="9 10">
    <name type="scientific">Clostridium tagluense</name>
    <dbReference type="NCBI Taxonomy" id="360422"/>
    <lineage>
        <taxon>Bacteria</taxon>
        <taxon>Bacillati</taxon>
        <taxon>Bacillota</taxon>
        <taxon>Clostridia</taxon>
        <taxon>Eubacteriales</taxon>
        <taxon>Clostridiaceae</taxon>
        <taxon>Clostridium</taxon>
    </lineage>
</organism>